<name>A0A5J9TM62_9POAL</name>
<dbReference type="GO" id="GO:0010215">
    <property type="term" value="P:cellulose microfibril organization"/>
    <property type="evidence" value="ECO:0007669"/>
    <property type="project" value="InterPro"/>
</dbReference>
<dbReference type="GO" id="GO:0005886">
    <property type="term" value="C:plasma membrane"/>
    <property type="evidence" value="ECO:0007669"/>
    <property type="project" value="TreeGrafter"/>
</dbReference>
<dbReference type="PANTHER" id="PTHR31673">
    <property type="entry name" value="PROTEIN COBRA"/>
    <property type="match status" value="1"/>
</dbReference>
<feature type="chain" id="PRO_5023829093" description="COBRA C-terminal domain-containing protein" evidence="4">
    <location>
        <begin position="31"/>
        <end position="420"/>
    </location>
</feature>
<comment type="caution">
    <text evidence="6">The sequence shown here is derived from an EMBL/GenBank/DDBJ whole genome shotgun (WGS) entry which is preliminary data.</text>
</comment>
<dbReference type="Gramene" id="TVU11761">
    <property type="protein sequence ID" value="TVU11761"/>
    <property type="gene ID" value="EJB05_45363"/>
</dbReference>
<keyword evidence="7" id="KW-1185">Reference proteome</keyword>
<dbReference type="InterPro" id="IPR006918">
    <property type="entry name" value="COBRA_pln"/>
</dbReference>
<keyword evidence="3" id="KW-0325">Glycoprotein</keyword>
<dbReference type="Pfam" id="PF04833">
    <property type="entry name" value="COBRA"/>
    <property type="match status" value="1"/>
</dbReference>
<dbReference type="PANTHER" id="PTHR31673:SF32">
    <property type="entry name" value="COBRA-LIKE PROTEIN"/>
    <property type="match status" value="1"/>
</dbReference>
<evidence type="ECO:0000256" key="1">
    <source>
        <dbReference type="ARBA" id="ARBA00005507"/>
    </source>
</evidence>
<dbReference type="GO" id="GO:0052324">
    <property type="term" value="P:plant-type cell wall cellulose biosynthetic process"/>
    <property type="evidence" value="ECO:0007669"/>
    <property type="project" value="TreeGrafter"/>
</dbReference>
<evidence type="ECO:0000256" key="4">
    <source>
        <dbReference type="SAM" id="SignalP"/>
    </source>
</evidence>
<feature type="signal peptide" evidence="4">
    <location>
        <begin position="1"/>
        <end position="30"/>
    </location>
</feature>
<dbReference type="InterPro" id="IPR056900">
    <property type="entry name" value="COB_C"/>
</dbReference>
<feature type="non-terminal residue" evidence="6">
    <location>
        <position position="1"/>
    </location>
</feature>
<evidence type="ECO:0000256" key="3">
    <source>
        <dbReference type="ARBA" id="ARBA00023180"/>
    </source>
</evidence>
<sequence length="420" mass="46578">MAGGGRSVACCAAALLAAAVLLSAPGTTEAYDALDPNGNITIKWDVMQWTPDGYVAVVTMFNYQQFRHIGEPGWQLGWTWGKDEVIWSMVGAQTTEQGDCSKFKGNVPHSCVTKPTVVDLLPGTPYNMQISNCCKAGVLSTINQDPATAAAAFQLSVGDAGNSRKTVKLPKMFTLKNPGPGYTCGRAMVRRPTVFYTPDRRRSTRAKMTWEVICTYSQFLAQKTPSCCVSLSSFYNNTTVDCPTCSCGCQNANGTNCKKDNSPTLPSDKWSGQPLVQCTSHMCPIRINWHVEQNNKDYWRVKISITNFNFNMNYVQWNLVGQHPNFDNITQLVGLNYKPINPYGGAINDTAMFWGEKLHNDLLMDAGKHGNVQAEILLRKDSRTFIFDKGWAFPRRVYFNGDNCIMPPPDAYPQLPNAIQ</sequence>
<dbReference type="Pfam" id="PF25079">
    <property type="entry name" value="COB_C"/>
    <property type="match status" value="2"/>
</dbReference>
<reference evidence="6 7" key="1">
    <citation type="journal article" date="2019" name="Sci. Rep.">
        <title>A high-quality genome of Eragrostis curvula grass provides insights into Poaceae evolution and supports new strategies to enhance forage quality.</title>
        <authorList>
            <person name="Carballo J."/>
            <person name="Santos B.A.C.M."/>
            <person name="Zappacosta D."/>
            <person name="Garbus I."/>
            <person name="Selva J.P."/>
            <person name="Gallo C.A."/>
            <person name="Diaz A."/>
            <person name="Albertini E."/>
            <person name="Caccamo M."/>
            <person name="Echenique V."/>
        </authorList>
    </citation>
    <scope>NUCLEOTIDE SEQUENCE [LARGE SCALE GENOMIC DNA]</scope>
    <source>
        <strain evidence="7">cv. Victoria</strain>
        <tissue evidence="6">Leaf</tissue>
    </source>
</reference>
<keyword evidence="2 4" id="KW-0732">Signal</keyword>
<dbReference type="Proteomes" id="UP000324897">
    <property type="component" value="Chromosome 3"/>
</dbReference>
<comment type="similarity">
    <text evidence="1">Belongs to the COBRA family.</text>
</comment>
<organism evidence="6 7">
    <name type="scientific">Eragrostis curvula</name>
    <name type="common">weeping love grass</name>
    <dbReference type="NCBI Taxonomy" id="38414"/>
    <lineage>
        <taxon>Eukaryota</taxon>
        <taxon>Viridiplantae</taxon>
        <taxon>Streptophyta</taxon>
        <taxon>Embryophyta</taxon>
        <taxon>Tracheophyta</taxon>
        <taxon>Spermatophyta</taxon>
        <taxon>Magnoliopsida</taxon>
        <taxon>Liliopsida</taxon>
        <taxon>Poales</taxon>
        <taxon>Poaceae</taxon>
        <taxon>PACMAD clade</taxon>
        <taxon>Chloridoideae</taxon>
        <taxon>Eragrostideae</taxon>
        <taxon>Eragrostidinae</taxon>
        <taxon>Eragrostis</taxon>
    </lineage>
</organism>
<evidence type="ECO:0000313" key="6">
    <source>
        <dbReference type="EMBL" id="TVU11761.1"/>
    </source>
</evidence>
<accession>A0A5J9TM62</accession>
<dbReference type="EMBL" id="RWGY01000039">
    <property type="protein sequence ID" value="TVU11761.1"/>
    <property type="molecule type" value="Genomic_DNA"/>
</dbReference>
<feature type="domain" description="COBRA C-terminal" evidence="5">
    <location>
        <begin position="275"/>
        <end position="413"/>
    </location>
</feature>
<feature type="domain" description="COBRA C-terminal" evidence="5">
    <location>
        <begin position="226"/>
        <end position="266"/>
    </location>
</feature>
<evidence type="ECO:0000259" key="5">
    <source>
        <dbReference type="Pfam" id="PF25079"/>
    </source>
</evidence>
<dbReference type="PIRSF" id="PIRSF038122">
    <property type="entry name" value="COBRA"/>
    <property type="match status" value="1"/>
</dbReference>
<gene>
    <name evidence="6" type="ORF">EJB05_45363</name>
</gene>
<evidence type="ECO:0000256" key="2">
    <source>
        <dbReference type="ARBA" id="ARBA00022729"/>
    </source>
</evidence>
<proteinExistence type="inferred from homology"/>
<protein>
    <recommendedName>
        <fullName evidence="5">COBRA C-terminal domain-containing protein</fullName>
    </recommendedName>
</protein>
<dbReference type="OrthoDB" id="594797at2759"/>
<evidence type="ECO:0000313" key="7">
    <source>
        <dbReference type="Proteomes" id="UP000324897"/>
    </source>
</evidence>
<dbReference type="AlphaFoldDB" id="A0A5J9TM62"/>